<organism evidence="1 2">
    <name type="scientific">Leucogyrophana mollusca</name>
    <dbReference type="NCBI Taxonomy" id="85980"/>
    <lineage>
        <taxon>Eukaryota</taxon>
        <taxon>Fungi</taxon>
        <taxon>Dikarya</taxon>
        <taxon>Basidiomycota</taxon>
        <taxon>Agaricomycotina</taxon>
        <taxon>Agaricomycetes</taxon>
        <taxon>Agaricomycetidae</taxon>
        <taxon>Boletales</taxon>
        <taxon>Boletales incertae sedis</taxon>
        <taxon>Leucogyrophana</taxon>
    </lineage>
</organism>
<gene>
    <name evidence="1" type="ORF">BV22DRAFT_1128601</name>
</gene>
<sequence length="390" mass="43355">MDGFQFIIESPQETQGHKKRPRLVTSCDNCRLKKIKCLQPTPETQCEACKAAKVPCKFRDRERYFAERSRAIAGPSAAGPSNKQSPERASGMVSQEPLSRSSSVAPPPSSYSSPQAFQQPMNRSSSYSPPTTGYDSQSYARNQSYPPEHARATGTHHRSFYLLSEVYLRDCSLVSARHTPSGSSIYEEQVPYHSGSSGPTQTYQRHHASSSQSSQIFDPTLPQSPHRSLMPHFIQLFFHHMGRQCPFISYEDIQSKFHHQTLTPLLSASIASVSARFSDAPDLVAKGLHNVAEAYSDSAKSLLATLLHQHPPALDTLHAAMILAWAEYKSGRVLGFRQYSELAMRMALAMGLSDQATSQMSHYDQYETRLRSTWSSVTQLQVYATSAVTA</sequence>
<proteinExistence type="predicted"/>
<dbReference type="EMBL" id="MU266392">
    <property type="protein sequence ID" value="KAH7925927.1"/>
    <property type="molecule type" value="Genomic_DNA"/>
</dbReference>
<keyword evidence="2" id="KW-1185">Reference proteome</keyword>
<accession>A0ACB8BK96</accession>
<evidence type="ECO:0000313" key="2">
    <source>
        <dbReference type="Proteomes" id="UP000790709"/>
    </source>
</evidence>
<comment type="caution">
    <text evidence="1">The sequence shown here is derived from an EMBL/GenBank/DDBJ whole genome shotgun (WGS) entry which is preliminary data.</text>
</comment>
<dbReference type="Proteomes" id="UP000790709">
    <property type="component" value="Unassembled WGS sequence"/>
</dbReference>
<name>A0ACB8BK96_9AGAM</name>
<reference evidence="1" key="1">
    <citation type="journal article" date="2021" name="New Phytol.">
        <title>Evolutionary innovations through gain and loss of genes in the ectomycorrhizal Boletales.</title>
        <authorList>
            <person name="Wu G."/>
            <person name="Miyauchi S."/>
            <person name="Morin E."/>
            <person name="Kuo A."/>
            <person name="Drula E."/>
            <person name="Varga T."/>
            <person name="Kohler A."/>
            <person name="Feng B."/>
            <person name="Cao Y."/>
            <person name="Lipzen A."/>
            <person name="Daum C."/>
            <person name="Hundley H."/>
            <person name="Pangilinan J."/>
            <person name="Johnson J."/>
            <person name="Barry K."/>
            <person name="LaButti K."/>
            <person name="Ng V."/>
            <person name="Ahrendt S."/>
            <person name="Min B."/>
            <person name="Choi I.G."/>
            <person name="Park H."/>
            <person name="Plett J.M."/>
            <person name="Magnuson J."/>
            <person name="Spatafora J.W."/>
            <person name="Nagy L.G."/>
            <person name="Henrissat B."/>
            <person name="Grigoriev I.V."/>
            <person name="Yang Z.L."/>
            <person name="Xu J."/>
            <person name="Martin F.M."/>
        </authorList>
    </citation>
    <scope>NUCLEOTIDE SEQUENCE</scope>
    <source>
        <strain evidence="1">KUC20120723A-06</strain>
    </source>
</reference>
<protein>
    <submittedName>
        <fullName evidence="1">Uncharacterized protein</fullName>
    </submittedName>
</protein>
<evidence type="ECO:0000313" key="1">
    <source>
        <dbReference type="EMBL" id="KAH7925927.1"/>
    </source>
</evidence>